<dbReference type="InterPro" id="IPR014509">
    <property type="entry name" value="YjdF-like"/>
</dbReference>
<dbReference type="Proteomes" id="UP000001822">
    <property type="component" value="Chromosome"/>
</dbReference>
<gene>
    <name evidence="2" type="ordered locus">CHU_0905</name>
</gene>
<proteinExistence type="predicted"/>
<reference evidence="2 3" key="1">
    <citation type="journal article" date="2007" name="Appl. Environ. Microbiol.">
        <title>Genome sequence of the cellulolytic gliding bacterium Cytophaga hutchinsonii.</title>
        <authorList>
            <person name="Xie G."/>
            <person name="Bruce D.C."/>
            <person name="Challacombe J.F."/>
            <person name="Chertkov O."/>
            <person name="Detter J.C."/>
            <person name="Gilna P."/>
            <person name="Han C.S."/>
            <person name="Lucas S."/>
            <person name="Misra M."/>
            <person name="Myers G.L."/>
            <person name="Richardson P."/>
            <person name="Tapia R."/>
            <person name="Thayer N."/>
            <person name="Thompson L.S."/>
            <person name="Brettin T.S."/>
            <person name="Henrissat B."/>
            <person name="Wilson D.B."/>
            <person name="McBride M.J."/>
        </authorList>
    </citation>
    <scope>NUCLEOTIDE SEQUENCE [LARGE SCALE GENOMIC DNA]</scope>
    <source>
        <strain evidence="3">ATCC 33406 / DSM 1761 / CIP 103989 / NBRC 15051 / NCIMB 9469 / D465</strain>
    </source>
</reference>
<organism evidence="2 3">
    <name type="scientific">Cytophaga hutchinsonii (strain ATCC 33406 / DSM 1761 / CIP 103989 / NBRC 15051 / NCIMB 9469 / D465)</name>
    <dbReference type="NCBI Taxonomy" id="269798"/>
    <lineage>
        <taxon>Bacteria</taxon>
        <taxon>Pseudomonadati</taxon>
        <taxon>Bacteroidota</taxon>
        <taxon>Cytophagia</taxon>
        <taxon>Cytophagales</taxon>
        <taxon>Cytophagaceae</taxon>
        <taxon>Cytophaga</taxon>
    </lineage>
</organism>
<keyword evidence="1" id="KW-0472">Membrane</keyword>
<sequence>MIQRKTIIEKIIMILISCLALASIVFLEFYFIEKQLFHDFPNIGIAFHFFGGFFVSVIVYYTFISSLVKLEWYLIATFLLGVVCMAAMGWEGFEWILGRITGSLYQADLDNTMEDLFVGLAGGLISCPVLLLRNFTLVKYFMTMAQPNKEAHNIFA</sequence>
<feature type="transmembrane region" description="Helical" evidence="1">
    <location>
        <begin position="116"/>
        <end position="135"/>
    </location>
</feature>
<accession>A0A6N4SPC8</accession>
<feature type="transmembrane region" description="Helical" evidence="1">
    <location>
        <begin position="12"/>
        <end position="31"/>
    </location>
</feature>
<protein>
    <recommendedName>
        <fullName evidence="4">VanZ-like domain-containing protein</fullName>
    </recommendedName>
</protein>
<feature type="transmembrane region" description="Helical" evidence="1">
    <location>
        <begin position="43"/>
        <end position="63"/>
    </location>
</feature>
<evidence type="ECO:0000313" key="2">
    <source>
        <dbReference type="EMBL" id="ABG58186.1"/>
    </source>
</evidence>
<dbReference type="Pfam" id="PF09997">
    <property type="entry name" value="DUF2238"/>
    <property type="match status" value="1"/>
</dbReference>
<keyword evidence="3" id="KW-1185">Reference proteome</keyword>
<dbReference type="KEGG" id="chu:CHU_0905"/>
<keyword evidence="1" id="KW-1133">Transmembrane helix</keyword>
<dbReference type="AlphaFoldDB" id="A0A6N4SPC8"/>
<name>A0A6N4SPC8_CYTH3</name>
<keyword evidence="1" id="KW-0812">Transmembrane</keyword>
<evidence type="ECO:0000313" key="3">
    <source>
        <dbReference type="Proteomes" id="UP000001822"/>
    </source>
</evidence>
<feature type="transmembrane region" description="Helical" evidence="1">
    <location>
        <begin position="70"/>
        <end position="90"/>
    </location>
</feature>
<dbReference type="EMBL" id="CP000383">
    <property type="protein sequence ID" value="ABG58186.1"/>
    <property type="molecule type" value="Genomic_DNA"/>
</dbReference>
<evidence type="ECO:0008006" key="4">
    <source>
        <dbReference type="Google" id="ProtNLM"/>
    </source>
</evidence>
<evidence type="ECO:0000256" key="1">
    <source>
        <dbReference type="SAM" id="Phobius"/>
    </source>
</evidence>